<protein>
    <recommendedName>
        <fullName evidence="9">Pentacotripeptide-repeat region of PRORP domain-containing protein</fullName>
    </recommendedName>
</protein>
<accession>A0A550CUZ6</accession>
<dbReference type="PROSITE" id="PS51375">
    <property type="entry name" value="PPR"/>
    <property type="match status" value="4"/>
</dbReference>
<evidence type="ECO:0000313" key="7">
    <source>
        <dbReference type="EMBL" id="TRM68613.1"/>
    </source>
</evidence>
<dbReference type="Gene3D" id="1.25.40.10">
    <property type="entry name" value="Tetratricopeptide repeat domain"/>
    <property type="match status" value="5"/>
</dbReference>
<comment type="subunit">
    <text evidence="4">Binds to mitochondrial small subunit 15S rRNA.</text>
</comment>
<dbReference type="NCBIfam" id="TIGR00756">
    <property type="entry name" value="PPR"/>
    <property type="match status" value="4"/>
</dbReference>
<dbReference type="STRING" id="97359.A0A550CUZ6"/>
<evidence type="ECO:0000256" key="1">
    <source>
        <dbReference type="ARBA" id="ARBA00006192"/>
    </source>
</evidence>
<evidence type="ECO:0008006" key="9">
    <source>
        <dbReference type="Google" id="ProtNLM"/>
    </source>
</evidence>
<name>A0A550CUZ6_9AGAR</name>
<dbReference type="OrthoDB" id="411857at2759"/>
<feature type="region of interest" description="Disordered" evidence="6">
    <location>
        <begin position="170"/>
        <end position="244"/>
    </location>
</feature>
<evidence type="ECO:0000256" key="2">
    <source>
        <dbReference type="ARBA" id="ARBA00022737"/>
    </source>
</evidence>
<evidence type="ECO:0000256" key="6">
    <source>
        <dbReference type="SAM" id="MobiDB-lite"/>
    </source>
</evidence>
<dbReference type="Proteomes" id="UP000320762">
    <property type="component" value="Unassembled WGS sequence"/>
</dbReference>
<dbReference type="PANTHER" id="PTHR47447:SF17">
    <property type="entry name" value="OS12G0638900 PROTEIN"/>
    <property type="match status" value="1"/>
</dbReference>
<evidence type="ECO:0000313" key="8">
    <source>
        <dbReference type="Proteomes" id="UP000320762"/>
    </source>
</evidence>
<comment type="function">
    <text evidence="3">Regulates mitochondrial small subunit maturation by controlling 15S rRNA 5'-end processing. Localizes to the 5' precursor of the 15S rRNA in a position that is subsequently occupied by mS47 in the mature yeast mtSSU. Uses structure and sequence-specific RNA recognition, binding to a single-stranded region of the precursor and specifically recognizing bases -6 to -1. The exchange of Ccm1 for mS47 is coupled to the irreversible removal of precursor rRNA that is accompanied by conformational changes of the mitoribosomal proteins uS5m and mS26. These conformational changes signal completion of 5'-end rRNA processing through protection of the mature 5'-end of the 15S rRNA and stabilization of mS47. The removal of the 5' precursor together with the dissociation of Ccm1 may be catalyzed by the 5'-3' exoribonuclease Pet127. Involved in the specific removal of group I introns in mitochondrial encoded transcripts.</text>
</comment>
<evidence type="ECO:0000256" key="5">
    <source>
        <dbReference type="PROSITE-ProRule" id="PRU00708"/>
    </source>
</evidence>
<feature type="repeat" description="PPR" evidence="5">
    <location>
        <begin position="468"/>
        <end position="502"/>
    </location>
</feature>
<proteinExistence type="inferred from homology"/>
<evidence type="ECO:0000256" key="4">
    <source>
        <dbReference type="ARBA" id="ARBA00044511"/>
    </source>
</evidence>
<sequence length="1360" mass="148626">MLPKVASHILHTSTRAAAVVQNQSAFRNVFHQSPGFFDSTGAPLVPSSDRRSSNWGGHGGARYNGSRFSHSFAGAPGRAVTQAHAPTATDGGVYQDEVEETGAKRPLRRPAPRRAGLRLRSQSVSVNPRTVEERAENASILQALRLHARSTHAFAGPVDEDKAVDLEEAAQDAAPRRLTRRNSTSSISSVSEGHSLDASTPPTPASPVLVRRNSTVAAETSGKQLPPIDIAPSPPRNKRSTPTPDAHATLIAAKESGDPLIAAEAVNHFLHSTTAPTTSDYNVALETIYATRQDGEPLNYLLDTYNGMIRASVLPNLRTYLILAEALLVRDAEVFGQISGLETRIHRTGEQDLEAQVEGLRQENNFVSALSMFHTIVSLNGATTIPMHMLTAFLRSCAQHGDVNSAVTVFGQVELRKDEQVAPAMYGYLMQVYTRNGQLENVRAVFEEYHAAGKAGRLAWDESGRREHMQVYNQMIEASFQCGEPQEGIELLERMMSSGASVSASGPEEVPLTSSSTFATVIGGFVRSGDISTAQSWFERLLQQADAPPRDPYAPMPSIARPDRLAWDLMLDGLAEAARADPAIVDDINALFARLADLDARGEVPLRDTDCLLVVSANLARAHSHPAPDVLAQVIRHPLAFHDRVRLSLQAVATYLDCGHVLPALDVFATLNAMVVQDAPDQITALQVLQHAYTHCTARLDALPGVAVPFDYAMDVAHAERFAQLPQSQERLVMIDTAFSTQPPSPTVIRDLPTADQALVLAAALTSVEGGRAPASHLMTVLGALTVDPQTGASDAEVAKVLFAAHTSLLGRLLAAFQQREKAQQELAKLGDGFARLLTDSSIEHQVLADSLVAPQPPKEAPAPTAVPESIVPRNARIDHQVSRHIHELTFHALAPKTREAFDVFINAAKRGRLANAQTTGRLIESCGRVRMLDEVRQAYTVAQSIFKTLGQDQQRQMQAWFAIENSMVIAFAHAGDFDTAYQYRQRMIEQGGYPSADAYAALIMQVKDTTDDTSNALALFNESSIGGVRPNLFLYNNIISKLSKARKTDTALELFQTMKTQGVQPSSVTYGTVISACARVGDIASSELLFDEMEAMSNFRPKAAPYNTMMQLFTMTKPNRERALHYYEKLKQSGAKENEHTWKLLLDVYGNVEPVDLPMMEKIKNQLLSGGRLTSAQFAALINSYGSAQKNLDEALRLFNTVPEARLENGRDAIVFEAIFNVFVTHKRPDLLGEYMRRMRDGGVRMTAYIANALIKGYSRADELEAARRIFESLSDPPYGVAAPGNHVAHDTTMVSARTQGDGTDAVYREPSTWEEMVRAELGAQNRDKVSELLQRLRSRGYPDSVVRRIEGIMSDPLL</sequence>
<comment type="similarity">
    <text evidence="1">Belongs to the CCM1 family.</text>
</comment>
<keyword evidence="2" id="KW-0677">Repeat</keyword>
<keyword evidence="8" id="KW-1185">Reference proteome</keyword>
<feature type="compositionally biased region" description="Low complexity" evidence="6">
    <location>
        <begin position="183"/>
        <end position="193"/>
    </location>
</feature>
<organism evidence="7 8">
    <name type="scientific">Schizophyllum amplum</name>
    <dbReference type="NCBI Taxonomy" id="97359"/>
    <lineage>
        <taxon>Eukaryota</taxon>
        <taxon>Fungi</taxon>
        <taxon>Dikarya</taxon>
        <taxon>Basidiomycota</taxon>
        <taxon>Agaricomycotina</taxon>
        <taxon>Agaricomycetes</taxon>
        <taxon>Agaricomycetidae</taxon>
        <taxon>Agaricales</taxon>
        <taxon>Schizophyllaceae</taxon>
        <taxon>Schizophyllum</taxon>
    </lineage>
</organism>
<feature type="compositionally biased region" description="Basic residues" evidence="6">
    <location>
        <begin position="105"/>
        <end position="117"/>
    </location>
</feature>
<reference evidence="7 8" key="1">
    <citation type="journal article" date="2019" name="New Phytol.">
        <title>Comparative genomics reveals unique wood-decay strategies and fruiting body development in the Schizophyllaceae.</title>
        <authorList>
            <person name="Almasi E."/>
            <person name="Sahu N."/>
            <person name="Krizsan K."/>
            <person name="Balint B."/>
            <person name="Kovacs G.M."/>
            <person name="Kiss B."/>
            <person name="Cseklye J."/>
            <person name="Drula E."/>
            <person name="Henrissat B."/>
            <person name="Nagy I."/>
            <person name="Chovatia M."/>
            <person name="Adam C."/>
            <person name="LaButti K."/>
            <person name="Lipzen A."/>
            <person name="Riley R."/>
            <person name="Grigoriev I.V."/>
            <person name="Nagy L.G."/>
        </authorList>
    </citation>
    <scope>NUCLEOTIDE SEQUENCE [LARGE SCALE GENOMIC DNA]</scope>
    <source>
        <strain evidence="7 8">NL-1724</strain>
    </source>
</reference>
<feature type="compositionally biased region" description="Polar residues" evidence="6">
    <location>
        <begin position="212"/>
        <end position="223"/>
    </location>
</feature>
<dbReference type="SUPFAM" id="SSF81901">
    <property type="entry name" value="HCP-like"/>
    <property type="match status" value="1"/>
</dbReference>
<evidence type="ECO:0000256" key="3">
    <source>
        <dbReference type="ARBA" id="ARBA00044493"/>
    </source>
</evidence>
<comment type="caution">
    <text evidence="7">The sequence shown here is derived from an EMBL/GenBank/DDBJ whole genome shotgun (WGS) entry which is preliminary data.</text>
</comment>
<gene>
    <name evidence="7" type="ORF">BD626DRAFT_482269</name>
</gene>
<feature type="repeat" description="PPR" evidence="5">
    <location>
        <begin position="514"/>
        <end position="548"/>
    </location>
</feature>
<dbReference type="Pfam" id="PF13041">
    <property type="entry name" value="PPR_2"/>
    <property type="match status" value="1"/>
</dbReference>
<dbReference type="EMBL" id="VDMD01000002">
    <property type="protein sequence ID" value="TRM68613.1"/>
    <property type="molecule type" value="Genomic_DNA"/>
</dbReference>
<feature type="repeat" description="PPR" evidence="5">
    <location>
        <begin position="1067"/>
        <end position="1097"/>
    </location>
</feature>
<dbReference type="InterPro" id="IPR011990">
    <property type="entry name" value="TPR-like_helical_dom_sf"/>
</dbReference>
<feature type="repeat" description="PPR" evidence="5">
    <location>
        <begin position="1032"/>
        <end position="1066"/>
    </location>
</feature>
<feature type="region of interest" description="Disordered" evidence="6">
    <location>
        <begin position="86"/>
        <end position="134"/>
    </location>
</feature>
<dbReference type="PANTHER" id="PTHR47447">
    <property type="entry name" value="OS03G0856100 PROTEIN"/>
    <property type="match status" value="1"/>
</dbReference>
<dbReference type="Pfam" id="PF01535">
    <property type="entry name" value="PPR"/>
    <property type="match status" value="5"/>
</dbReference>
<dbReference type="InterPro" id="IPR002885">
    <property type="entry name" value="PPR_rpt"/>
</dbReference>